<evidence type="ECO:0000259" key="4">
    <source>
        <dbReference type="PROSITE" id="PS50949"/>
    </source>
</evidence>
<keyword evidence="2" id="KW-0238">DNA-binding</keyword>
<dbReference type="Gene3D" id="1.20.120.530">
    <property type="entry name" value="GntR ligand-binding domain-like"/>
    <property type="match status" value="1"/>
</dbReference>
<dbReference type="InterPro" id="IPR036388">
    <property type="entry name" value="WH-like_DNA-bd_sf"/>
</dbReference>
<proteinExistence type="predicted"/>
<dbReference type="Pfam" id="PF07729">
    <property type="entry name" value="FCD"/>
    <property type="match status" value="1"/>
</dbReference>
<gene>
    <name evidence="5" type="ORF">NG99_12330</name>
</gene>
<dbReference type="EMBL" id="JRUQ01000038">
    <property type="protein sequence ID" value="KGT92994.1"/>
    <property type="molecule type" value="Genomic_DNA"/>
</dbReference>
<keyword evidence="3" id="KW-0804">Transcription</keyword>
<evidence type="ECO:0000256" key="3">
    <source>
        <dbReference type="ARBA" id="ARBA00023163"/>
    </source>
</evidence>
<sequence>MNLKSTNRDVTMSPFEILIAAIEKGELLPGERLQETRLAEQFGLSRTPIREALHRLETLGLAEPGPKRGLIVANISYERLRQLFAVREGLERIAIQLAVAAASDEEIALLQNMVDAEQTLTDSQALHDHNRLFHRQIYRSTHNPYLNEMLDNLRIHLSLLRGTTYALPERAEEAKNEHQAIVDALARHDSLAAQEAACQHIRNGYRARLAIVSQLDQ</sequence>
<name>A0A0A3Z5I9_9GAMM</name>
<dbReference type="eggNOG" id="COG1802">
    <property type="taxonomic scope" value="Bacteria"/>
</dbReference>
<dbReference type="Pfam" id="PF00392">
    <property type="entry name" value="GntR"/>
    <property type="match status" value="1"/>
</dbReference>
<dbReference type="InterPro" id="IPR036390">
    <property type="entry name" value="WH_DNA-bd_sf"/>
</dbReference>
<dbReference type="PANTHER" id="PTHR43537:SF24">
    <property type="entry name" value="GLUCONATE OPERON TRANSCRIPTIONAL REPRESSOR"/>
    <property type="match status" value="1"/>
</dbReference>
<dbReference type="SMART" id="SM00345">
    <property type="entry name" value="HTH_GNTR"/>
    <property type="match status" value="1"/>
</dbReference>
<reference evidence="5 6" key="1">
    <citation type="submission" date="2014-10" db="EMBL/GenBank/DDBJ databases">
        <title>Genome sequence of Erwinia typographi M043b.</title>
        <authorList>
            <person name="Chan K.-G."/>
            <person name="Tan W.-S."/>
        </authorList>
    </citation>
    <scope>NUCLEOTIDE SEQUENCE [LARGE SCALE GENOMIC DNA]</scope>
    <source>
        <strain evidence="5 6">M043b</strain>
    </source>
</reference>
<evidence type="ECO:0000313" key="6">
    <source>
        <dbReference type="Proteomes" id="UP000030351"/>
    </source>
</evidence>
<keyword evidence="6" id="KW-1185">Reference proteome</keyword>
<protein>
    <submittedName>
        <fullName evidence="5">GntR family transcriptional regulator</fullName>
    </submittedName>
</protein>
<accession>A0A0A3Z5I9</accession>
<evidence type="ECO:0000313" key="5">
    <source>
        <dbReference type="EMBL" id="KGT92994.1"/>
    </source>
</evidence>
<dbReference type="Proteomes" id="UP000030351">
    <property type="component" value="Unassembled WGS sequence"/>
</dbReference>
<dbReference type="PROSITE" id="PS50949">
    <property type="entry name" value="HTH_GNTR"/>
    <property type="match status" value="1"/>
</dbReference>
<evidence type="ECO:0000256" key="2">
    <source>
        <dbReference type="ARBA" id="ARBA00023125"/>
    </source>
</evidence>
<dbReference type="SUPFAM" id="SSF48008">
    <property type="entry name" value="GntR ligand-binding domain-like"/>
    <property type="match status" value="1"/>
</dbReference>
<dbReference type="GO" id="GO:0003700">
    <property type="term" value="F:DNA-binding transcription factor activity"/>
    <property type="evidence" value="ECO:0007669"/>
    <property type="project" value="InterPro"/>
</dbReference>
<dbReference type="CDD" id="cd07377">
    <property type="entry name" value="WHTH_GntR"/>
    <property type="match status" value="1"/>
</dbReference>
<dbReference type="PRINTS" id="PR00035">
    <property type="entry name" value="HTHGNTR"/>
</dbReference>
<evidence type="ECO:0000256" key="1">
    <source>
        <dbReference type="ARBA" id="ARBA00023015"/>
    </source>
</evidence>
<organism evidence="5 6">
    <name type="scientific">Erwinia typographi</name>
    <dbReference type="NCBI Taxonomy" id="371042"/>
    <lineage>
        <taxon>Bacteria</taxon>
        <taxon>Pseudomonadati</taxon>
        <taxon>Pseudomonadota</taxon>
        <taxon>Gammaproteobacteria</taxon>
        <taxon>Enterobacterales</taxon>
        <taxon>Erwiniaceae</taxon>
        <taxon>Erwinia</taxon>
    </lineage>
</organism>
<keyword evidence="1" id="KW-0805">Transcription regulation</keyword>
<dbReference type="SUPFAM" id="SSF46785">
    <property type="entry name" value="Winged helix' DNA-binding domain"/>
    <property type="match status" value="1"/>
</dbReference>
<dbReference type="OrthoDB" id="8689330at2"/>
<dbReference type="InterPro" id="IPR011711">
    <property type="entry name" value="GntR_C"/>
</dbReference>
<dbReference type="STRING" id="371042.NG99_12330"/>
<dbReference type="InterPro" id="IPR000524">
    <property type="entry name" value="Tscrpt_reg_HTH_GntR"/>
</dbReference>
<dbReference type="AlphaFoldDB" id="A0A0A3Z5I9"/>
<feature type="domain" description="HTH gntR-type" evidence="4">
    <location>
        <begin position="8"/>
        <end position="75"/>
    </location>
</feature>
<dbReference type="InterPro" id="IPR008920">
    <property type="entry name" value="TF_FadR/GntR_C"/>
</dbReference>
<dbReference type="Gene3D" id="1.10.10.10">
    <property type="entry name" value="Winged helix-like DNA-binding domain superfamily/Winged helix DNA-binding domain"/>
    <property type="match status" value="1"/>
</dbReference>
<dbReference type="SMART" id="SM00895">
    <property type="entry name" value="FCD"/>
    <property type="match status" value="1"/>
</dbReference>
<dbReference type="PANTHER" id="PTHR43537">
    <property type="entry name" value="TRANSCRIPTIONAL REGULATOR, GNTR FAMILY"/>
    <property type="match status" value="1"/>
</dbReference>
<comment type="caution">
    <text evidence="5">The sequence shown here is derived from an EMBL/GenBank/DDBJ whole genome shotgun (WGS) entry which is preliminary data.</text>
</comment>
<dbReference type="GO" id="GO:0003677">
    <property type="term" value="F:DNA binding"/>
    <property type="evidence" value="ECO:0007669"/>
    <property type="project" value="UniProtKB-KW"/>
</dbReference>